<sequence length="257" mass="30280">MENNLSLLMITKNGQDTIEKSLLSVIKWVDEIVIIDDCSTDNTIKKVKSLKLKVKSSNLKLKIFENREDDLGKQRMFGLQKCSNNWVLVLDSDEVVSEKLKREIVTLLHCYIVKYEGFFIPFQNHYLGRGLKHGGESYKKLVLFKKDKVIIKPGLVNERFEMPSKKIETLKNKIYHHSYRSISQMYKKFTDYGVRNAKEKVRKGESTSLKKIFLYPLHMFWARFIKDKGYKDGLFRIPLDIGFAYMEFLSYFLMVFL</sequence>
<feature type="domain" description="Glycosyltransferase 2-like" evidence="1">
    <location>
        <begin position="6"/>
        <end position="106"/>
    </location>
</feature>
<reference evidence="2 3" key="1">
    <citation type="submission" date="2017-09" db="EMBL/GenBank/DDBJ databases">
        <title>Depth-based differentiation of microbial function through sediment-hosted aquifers and enrichment of novel symbionts in the deep terrestrial subsurface.</title>
        <authorList>
            <person name="Probst A.J."/>
            <person name="Ladd B."/>
            <person name="Jarett J.K."/>
            <person name="Geller-Mcgrath D.E."/>
            <person name="Sieber C.M."/>
            <person name="Emerson J.B."/>
            <person name="Anantharaman K."/>
            <person name="Thomas B.C."/>
            <person name="Malmstrom R."/>
            <person name="Stieglmeier M."/>
            <person name="Klingl A."/>
            <person name="Woyke T."/>
            <person name="Ryan C.M."/>
            <person name="Banfield J.F."/>
        </authorList>
    </citation>
    <scope>NUCLEOTIDE SEQUENCE [LARGE SCALE GENOMIC DNA]</scope>
    <source>
        <strain evidence="2">CG22_combo_CG10-13_8_21_14_all_35_9</strain>
    </source>
</reference>
<dbReference type="PANTHER" id="PTHR43630:SF2">
    <property type="entry name" value="GLYCOSYLTRANSFERASE"/>
    <property type="match status" value="1"/>
</dbReference>
<dbReference type="PANTHER" id="PTHR43630">
    <property type="entry name" value="POLY-BETA-1,6-N-ACETYL-D-GLUCOSAMINE SYNTHASE"/>
    <property type="match status" value="1"/>
</dbReference>
<protein>
    <recommendedName>
        <fullName evidence="1">Glycosyltransferase 2-like domain-containing protein</fullName>
    </recommendedName>
</protein>
<dbReference type="CDD" id="cd02511">
    <property type="entry name" value="Beta4Glucosyltransferase"/>
    <property type="match status" value="1"/>
</dbReference>
<dbReference type="SUPFAM" id="SSF53448">
    <property type="entry name" value="Nucleotide-diphospho-sugar transferases"/>
    <property type="match status" value="1"/>
</dbReference>
<comment type="caution">
    <text evidence="2">The sequence shown here is derived from an EMBL/GenBank/DDBJ whole genome shotgun (WGS) entry which is preliminary data.</text>
</comment>
<dbReference type="InterPro" id="IPR029044">
    <property type="entry name" value="Nucleotide-diphossugar_trans"/>
</dbReference>
<gene>
    <name evidence="2" type="ORF">COW98_02230</name>
</gene>
<evidence type="ECO:0000313" key="3">
    <source>
        <dbReference type="Proteomes" id="UP000231021"/>
    </source>
</evidence>
<evidence type="ECO:0000259" key="1">
    <source>
        <dbReference type="Pfam" id="PF00535"/>
    </source>
</evidence>
<dbReference type="InterPro" id="IPR001173">
    <property type="entry name" value="Glyco_trans_2-like"/>
</dbReference>
<dbReference type="Gene3D" id="3.90.550.10">
    <property type="entry name" value="Spore Coat Polysaccharide Biosynthesis Protein SpsA, Chain A"/>
    <property type="match status" value="1"/>
</dbReference>
<name>A0A2H0BYT0_9BACT</name>
<organism evidence="2 3">
    <name type="scientific">Candidatus Roizmanbacteria bacterium CG22_combo_CG10-13_8_21_14_all_35_9</name>
    <dbReference type="NCBI Taxonomy" id="1974861"/>
    <lineage>
        <taxon>Bacteria</taxon>
        <taxon>Candidatus Roizmaniibacteriota</taxon>
    </lineage>
</organism>
<evidence type="ECO:0000313" key="2">
    <source>
        <dbReference type="EMBL" id="PIP62771.1"/>
    </source>
</evidence>
<dbReference type="Pfam" id="PF00535">
    <property type="entry name" value="Glycos_transf_2"/>
    <property type="match status" value="1"/>
</dbReference>
<dbReference type="AlphaFoldDB" id="A0A2H0BYT0"/>
<accession>A0A2H0BYT0</accession>
<dbReference type="Proteomes" id="UP000231021">
    <property type="component" value="Unassembled WGS sequence"/>
</dbReference>
<dbReference type="EMBL" id="PCTB01000043">
    <property type="protein sequence ID" value="PIP62771.1"/>
    <property type="molecule type" value="Genomic_DNA"/>
</dbReference>
<proteinExistence type="predicted"/>